<sequence>MRPFGRTRAFTTLSFLMLRIPIWLFAPPQRRRRHEQAFFAGLSKGFGIHTVNRGTPSTKPGTLFVMNHVSWADIPVMLALLDADFVAKSDMKDWPVIGALARRFNPVFVSRTEQFKSQAQVSEIRKRLASGRSVILCPEGTTSDGTGILPFRTTLFAAADSASVVQAVVIRYLSAEGTALSPHRQREVAWIDDDDLLSGAIRLAKSSTLAQVEFLPPVAAKIDRKELASLVRDQMRAAHAAAPKRLV</sequence>
<dbReference type="GO" id="GO:0006629">
    <property type="term" value="P:lipid metabolic process"/>
    <property type="evidence" value="ECO:0007669"/>
    <property type="project" value="UniProtKB-KW"/>
</dbReference>
<dbReference type="PANTHER" id="PTHR23063">
    <property type="entry name" value="PHOSPHOLIPID ACYLTRANSFERASE"/>
    <property type="match status" value="1"/>
</dbReference>
<evidence type="ECO:0000256" key="1">
    <source>
        <dbReference type="ARBA" id="ARBA00004370"/>
    </source>
</evidence>
<gene>
    <name evidence="9" type="ORF">FOM92_13985</name>
</gene>
<protein>
    <submittedName>
        <fullName evidence="9">1-acyl-sn-glycerol-3-phosphate acyltransferase</fullName>
    </submittedName>
</protein>
<keyword evidence="6" id="KW-0472">Membrane</keyword>
<dbReference type="CDD" id="cd07989">
    <property type="entry name" value="LPLAT_AGPAT-like"/>
    <property type="match status" value="1"/>
</dbReference>
<evidence type="ECO:0000259" key="8">
    <source>
        <dbReference type="SMART" id="SM00563"/>
    </source>
</evidence>
<keyword evidence="7 9" id="KW-0012">Acyltransferase</keyword>
<keyword evidence="10" id="KW-1185">Reference proteome</keyword>
<accession>A0A553WBZ2</accession>
<evidence type="ECO:0000313" key="9">
    <source>
        <dbReference type="EMBL" id="TSB02215.1"/>
    </source>
</evidence>
<dbReference type="AlphaFoldDB" id="A0A553WBZ2"/>
<organism evidence="9 10">
    <name type="scientific">Sphingorhabdus contaminans</name>
    <dbReference type="NCBI Taxonomy" id="1343899"/>
    <lineage>
        <taxon>Bacteria</taxon>
        <taxon>Pseudomonadati</taxon>
        <taxon>Pseudomonadota</taxon>
        <taxon>Alphaproteobacteria</taxon>
        <taxon>Sphingomonadales</taxon>
        <taxon>Sphingomonadaceae</taxon>
        <taxon>Sphingorhabdus</taxon>
    </lineage>
</organism>
<comment type="subcellular location">
    <subcellularLocation>
        <location evidence="1">Membrane</location>
    </subcellularLocation>
</comment>
<keyword evidence="5" id="KW-0443">Lipid metabolism</keyword>
<name>A0A553WBZ2_9SPHN</name>
<evidence type="ECO:0000256" key="3">
    <source>
        <dbReference type="ARBA" id="ARBA00022692"/>
    </source>
</evidence>
<dbReference type="Pfam" id="PF01553">
    <property type="entry name" value="Acyltransferase"/>
    <property type="match status" value="1"/>
</dbReference>
<reference evidence="9 10" key="1">
    <citation type="submission" date="2019-07" db="EMBL/GenBank/DDBJ databases">
        <authorList>
            <person name="Park M."/>
        </authorList>
    </citation>
    <scope>NUCLEOTIDE SEQUENCE [LARGE SCALE GENOMIC DNA]</scope>
    <source>
        <strain evidence="9 10">KCTC32445</strain>
    </source>
</reference>
<dbReference type="PANTHER" id="PTHR23063:SF52">
    <property type="entry name" value="LYSOPHOSPHATIDYLCHOLINE ACYLTRANSFERASE"/>
    <property type="match status" value="1"/>
</dbReference>
<dbReference type="SUPFAM" id="SSF69593">
    <property type="entry name" value="Glycerol-3-phosphate (1)-acyltransferase"/>
    <property type="match status" value="1"/>
</dbReference>
<feature type="domain" description="Phospholipid/glycerol acyltransferase" evidence="8">
    <location>
        <begin position="62"/>
        <end position="173"/>
    </location>
</feature>
<keyword evidence="2 9" id="KW-0808">Transferase</keyword>
<evidence type="ECO:0000256" key="5">
    <source>
        <dbReference type="ARBA" id="ARBA00023098"/>
    </source>
</evidence>
<dbReference type="EMBL" id="VKKU01000002">
    <property type="protein sequence ID" value="TSB02215.1"/>
    <property type="molecule type" value="Genomic_DNA"/>
</dbReference>
<dbReference type="GO" id="GO:0016746">
    <property type="term" value="F:acyltransferase activity"/>
    <property type="evidence" value="ECO:0007669"/>
    <property type="project" value="UniProtKB-KW"/>
</dbReference>
<evidence type="ECO:0000313" key="10">
    <source>
        <dbReference type="Proteomes" id="UP000320160"/>
    </source>
</evidence>
<dbReference type="GO" id="GO:0016020">
    <property type="term" value="C:membrane"/>
    <property type="evidence" value="ECO:0007669"/>
    <property type="project" value="UniProtKB-SubCell"/>
</dbReference>
<evidence type="ECO:0000256" key="7">
    <source>
        <dbReference type="ARBA" id="ARBA00023315"/>
    </source>
</evidence>
<dbReference type="RefSeq" id="WP_143777433.1">
    <property type="nucleotide sequence ID" value="NZ_VKKU01000002.1"/>
</dbReference>
<evidence type="ECO:0000256" key="2">
    <source>
        <dbReference type="ARBA" id="ARBA00022679"/>
    </source>
</evidence>
<dbReference type="InterPro" id="IPR002123">
    <property type="entry name" value="Plipid/glycerol_acylTrfase"/>
</dbReference>
<dbReference type="Proteomes" id="UP000320160">
    <property type="component" value="Unassembled WGS sequence"/>
</dbReference>
<keyword evidence="3" id="KW-0812">Transmembrane</keyword>
<evidence type="ECO:0000256" key="6">
    <source>
        <dbReference type="ARBA" id="ARBA00023136"/>
    </source>
</evidence>
<evidence type="ECO:0000256" key="4">
    <source>
        <dbReference type="ARBA" id="ARBA00022989"/>
    </source>
</evidence>
<comment type="caution">
    <text evidence="9">The sequence shown here is derived from an EMBL/GenBank/DDBJ whole genome shotgun (WGS) entry which is preliminary data.</text>
</comment>
<dbReference type="SMART" id="SM00563">
    <property type="entry name" value="PlsC"/>
    <property type="match status" value="1"/>
</dbReference>
<proteinExistence type="predicted"/>
<dbReference type="OrthoDB" id="9806880at2"/>
<keyword evidence="4" id="KW-1133">Transmembrane helix</keyword>